<accession>L7FNZ1</accession>
<dbReference type="InterPro" id="IPR000719">
    <property type="entry name" value="Prot_kinase_dom"/>
</dbReference>
<keyword evidence="2" id="KW-0418">Kinase</keyword>
<dbReference type="KEGG" id="eiv:EIN_355620"/>
<dbReference type="Gene3D" id="1.10.510.10">
    <property type="entry name" value="Transferase(Phosphotransferase) domain 1"/>
    <property type="match status" value="1"/>
</dbReference>
<dbReference type="InterPro" id="IPR011009">
    <property type="entry name" value="Kinase-like_dom_sf"/>
</dbReference>
<sequence length="272" mass="31311">MQRKSYKITVSPKVVTLRPKDTCLFTIEISPTYSGDFKSSLTLSWVFLKRGVELTKRIPLIFSTALSTWIDDSSITDMIEICRGCVGIIFKATYKGRTVAVKKIRQFKNVKDDEFTTEVDMLQKIRNPNIPGNILVVELNSIIEVNAKLSDFGSARNVNLLMSNLTFTKDVGTPKYMAPELLNGQKYSIAADVYSLGITFFEAFTWKDAFENVKYFFEIPELISKGKRPDDKCLSYKERRLLEEMWAQKRKERITSEEVVDVMQKMFDRVNN</sequence>
<dbReference type="EMBL" id="KB206358">
    <property type="protein sequence ID" value="ELP92541.1"/>
    <property type="molecule type" value="Genomic_DNA"/>
</dbReference>
<feature type="domain" description="Protein kinase" evidence="1">
    <location>
        <begin position="1"/>
        <end position="267"/>
    </location>
</feature>
<dbReference type="SUPFAM" id="SSF56112">
    <property type="entry name" value="Protein kinase-like (PK-like)"/>
    <property type="match status" value="1"/>
</dbReference>
<proteinExistence type="predicted"/>
<dbReference type="VEuPathDB" id="AmoebaDB:EIN_355620"/>
<protein>
    <submittedName>
        <fullName evidence="2">Protein serine/threonine kinase, putative</fullName>
    </submittedName>
</protein>
<name>L7FNZ1_ENTIV</name>
<dbReference type="PANTHER" id="PTHR45756:SF1">
    <property type="entry name" value="PROTEIN KINASE DOMAIN CONTAINING PROTEIN"/>
    <property type="match status" value="1"/>
</dbReference>
<evidence type="ECO:0000259" key="1">
    <source>
        <dbReference type="PROSITE" id="PS50011"/>
    </source>
</evidence>
<reference evidence="2 3" key="1">
    <citation type="submission" date="2012-10" db="EMBL/GenBank/DDBJ databases">
        <authorList>
            <person name="Zafar N."/>
            <person name="Inman J."/>
            <person name="Hall N."/>
            <person name="Lorenzi H."/>
            <person name="Caler E."/>
        </authorList>
    </citation>
    <scope>NUCLEOTIDE SEQUENCE [LARGE SCALE GENOMIC DNA]</scope>
    <source>
        <strain evidence="2 3">IP1</strain>
    </source>
</reference>
<dbReference type="RefSeq" id="XP_004259312.1">
    <property type="nucleotide sequence ID" value="XM_004259264.1"/>
</dbReference>
<dbReference type="PROSITE" id="PS50011">
    <property type="entry name" value="PROTEIN_KINASE_DOM"/>
    <property type="match status" value="1"/>
</dbReference>
<dbReference type="OrthoDB" id="68483at2759"/>
<dbReference type="GO" id="GO:0004672">
    <property type="term" value="F:protein kinase activity"/>
    <property type="evidence" value="ECO:0007669"/>
    <property type="project" value="InterPro"/>
</dbReference>
<gene>
    <name evidence="2" type="ORF">EIN_355620</name>
</gene>
<dbReference type="GeneID" id="14891523"/>
<dbReference type="Pfam" id="PF00069">
    <property type="entry name" value="Pkinase"/>
    <property type="match status" value="1"/>
</dbReference>
<keyword evidence="3" id="KW-1185">Reference proteome</keyword>
<dbReference type="PANTHER" id="PTHR45756">
    <property type="entry name" value="PALMITOYLTRANSFERASE"/>
    <property type="match status" value="1"/>
</dbReference>
<dbReference type="GO" id="GO:0005524">
    <property type="term" value="F:ATP binding"/>
    <property type="evidence" value="ECO:0007669"/>
    <property type="project" value="InterPro"/>
</dbReference>
<dbReference type="AlphaFoldDB" id="L7FNZ1"/>
<dbReference type="Proteomes" id="UP000014680">
    <property type="component" value="Unassembled WGS sequence"/>
</dbReference>
<organism evidence="2 3">
    <name type="scientific">Entamoeba invadens IP1</name>
    <dbReference type="NCBI Taxonomy" id="370355"/>
    <lineage>
        <taxon>Eukaryota</taxon>
        <taxon>Amoebozoa</taxon>
        <taxon>Evosea</taxon>
        <taxon>Archamoebae</taxon>
        <taxon>Mastigamoebida</taxon>
        <taxon>Entamoebidae</taxon>
        <taxon>Entamoeba</taxon>
    </lineage>
</organism>
<evidence type="ECO:0000313" key="2">
    <source>
        <dbReference type="EMBL" id="ELP92541.1"/>
    </source>
</evidence>
<evidence type="ECO:0000313" key="3">
    <source>
        <dbReference type="Proteomes" id="UP000014680"/>
    </source>
</evidence>
<dbReference type="InterPro" id="IPR053215">
    <property type="entry name" value="TKL_Ser/Thr_kinase"/>
</dbReference>
<dbReference type="Gene3D" id="3.30.200.20">
    <property type="entry name" value="Phosphorylase Kinase, domain 1"/>
    <property type="match status" value="1"/>
</dbReference>
<keyword evidence="2" id="KW-0808">Transferase</keyword>